<dbReference type="RefSeq" id="XP_050504382.1">
    <property type="nucleotide sequence ID" value="XM_050648425.1"/>
</dbReference>
<organism evidence="1 2">
    <name type="scientific">Diabrotica virgifera virgifera</name>
    <name type="common">western corn rootworm</name>
    <dbReference type="NCBI Taxonomy" id="50390"/>
    <lineage>
        <taxon>Eukaryota</taxon>
        <taxon>Metazoa</taxon>
        <taxon>Ecdysozoa</taxon>
        <taxon>Arthropoda</taxon>
        <taxon>Hexapoda</taxon>
        <taxon>Insecta</taxon>
        <taxon>Pterygota</taxon>
        <taxon>Neoptera</taxon>
        <taxon>Endopterygota</taxon>
        <taxon>Coleoptera</taxon>
        <taxon>Polyphaga</taxon>
        <taxon>Cucujiformia</taxon>
        <taxon>Chrysomeloidea</taxon>
        <taxon>Chrysomelidae</taxon>
        <taxon>Galerucinae</taxon>
        <taxon>Diabroticina</taxon>
        <taxon>Diabroticites</taxon>
        <taxon>Diabrotica</taxon>
    </lineage>
</organism>
<reference evidence="1" key="1">
    <citation type="submission" date="2025-05" db="UniProtKB">
        <authorList>
            <consortium name="EnsemblMetazoa"/>
        </authorList>
    </citation>
    <scope>IDENTIFICATION</scope>
</reference>
<accession>A0ABM5K2G7</accession>
<evidence type="ECO:0000313" key="1">
    <source>
        <dbReference type="EnsemblMetazoa" id="XP_050504382.1"/>
    </source>
</evidence>
<proteinExistence type="predicted"/>
<protein>
    <submittedName>
        <fullName evidence="1">Uncharacterized protein</fullName>
    </submittedName>
</protein>
<evidence type="ECO:0000313" key="2">
    <source>
        <dbReference type="Proteomes" id="UP001652700"/>
    </source>
</evidence>
<keyword evidence="2" id="KW-1185">Reference proteome</keyword>
<name>A0ABM5K2G7_DIAVI</name>
<sequence length="108" mass="12906">MKYRSDLLIEEYSATSEWWRLTFSYSAFVAVYFRSRSRASTGLSACMLKTLFRKDIDRTSLSSVRLRDCAVPIAYVTQNQLREVVYKKPGRKWNMWLRKAKERFTKQM</sequence>
<dbReference type="EnsemblMetazoa" id="XM_050648425.1">
    <property type="protein sequence ID" value="XP_050504382.1"/>
    <property type="gene ID" value="LOC126883183"/>
</dbReference>
<dbReference type="Proteomes" id="UP001652700">
    <property type="component" value="Unplaced"/>
</dbReference>
<dbReference type="GeneID" id="126883183"/>